<comment type="caution">
    <text evidence="12">The sequence shown here is derived from an EMBL/GenBank/DDBJ whole genome shotgun (WGS) entry which is preliminary data.</text>
</comment>
<comment type="subunit">
    <text evidence="9">Interacts with the RNAP. Has a higher affinity for the core RNAP than for the holoenzyme. Its ATPase activity is stimulated by binding to RNAP.</text>
</comment>
<proteinExistence type="inferred from homology"/>
<evidence type="ECO:0000313" key="13">
    <source>
        <dbReference type="Proteomes" id="UP000295657"/>
    </source>
</evidence>
<dbReference type="InterPro" id="IPR022737">
    <property type="entry name" value="RapA_C"/>
</dbReference>
<dbReference type="InterPro" id="IPR040766">
    <property type="entry name" value="Tudor_2_RapA"/>
</dbReference>
<evidence type="ECO:0000256" key="7">
    <source>
        <dbReference type="ARBA" id="ARBA00023159"/>
    </source>
</evidence>
<feature type="short sequence motif" description="DEAH box" evidence="9">
    <location>
        <begin position="283"/>
        <end position="286"/>
    </location>
</feature>
<dbReference type="SMART" id="SM00487">
    <property type="entry name" value="DEXDc"/>
    <property type="match status" value="1"/>
</dbReference>
<dbReference type="RefSeq" id="WP_133546015.1">
    <property type="nucleotide sequence ID" value="NZ_SNYQ01000013.1"/>
</dbReference>
<dbReference type="NCBIfam" id="NF003426">
    <property type="entry name" value="PRK04914.1"/>
    <property type="match status" value="1"/>
</dbReference>
<dbReference type="Pfam" id="PF12137">
    <property type="entry name" value="RapA_C"/>
    <property type="match status" value="1"/>
</dbReference>
<feature type="domain" description="Helicase C-terminal" evidence="11">
    <location>
        <begin position="492"/>
        <end position="660"/>
    </location>
</feature>
<name>A0A4R6V9Q1_9PAST</name>
<protein>
    <recommendedName>
        <fullName evidence="9">RNA polymerase-associated protein RapA</fullName>
        <ecNumber evidence="9">3.6.4.-</ecNumber>
    </recommendedName>
    <alternativeName>
        <fullName evidence="9">ATP-dependent helicase HepA</fullName>
    </alternativeName>
</protein>
<dbReference type="InterPro" id="IPR038718">
    <property type="entry name" value="SNF2-like_sf"/>
</dbReference>
<evidence type="ECO:0000259" key="10">
    <source>
        <dbReference type="PROSITE" id="PS51192"/>
    </source>
</evidence>
<keyword evidence="1 9" id="KW-0547">Nucleotide-binding</keyword>
<dbReference type="GO" id="GO:0005524">
    <property type="term" value="F:ATP binding"/>
    <property type="evidence" value="ECO:0007669"/>
    <property type="project" value="UniProtKB-UniRule"/>
</dbReference>
<dbReference type="HAMAP" id="MF_01821">
    <property type="entry name" value="Helicase_RapA"/>
    <property type="match status" value="1"/>
</dbReference>
<feature type="binding site" evidence="9">
    <location>
        <begin position="176"/>
        <end position="183"/>
    </location>
    <ligand>
        <name>ATP</name>
        <dbReference type="ChEBI" id="CHEBI:30616"/>
    </ligand>
</feature>
<dbReference type="InterPro" id="IPR027417">
    <property type="entry name" value="P-loop_NTPase"/>
</dbReference>
<evidence type="ECO:0000256" key="6">
    <source>
        <dbReference type="ARBA" id="ARBA00023125"/>
    </source>
</evidence>
<keyword evidence="4 9" id="KW-0067">ATP-binding</keyword>
<dbReference type="Gene3D" id="3.40.50.10810">
    <property type="entry name" value="Tandem AAA-ATPase domain"/>
    <property type="match status" value="1"/>
</dbReference>
<keyword evidence="13" id="KW-1185">Reference proteome</keyword>
<dbReference type="Pfam" id="PF00176">
    <property type="entry name" value="SNF2-rel_dom"/>
    <property type="match status" value="1"/>
</dbReference>
<keyword evidence="2 9" id="KW-0378">Hydrolase</keyword>
<dbReference type="PANTHER" id="PTHR45766:SF6">
    <property type="entry name" value="SWI_SNF-RELATED MATRIX-ASSOCIATED ACTIN-DEPENDENT REGULATOR OF CHROMATIN SUBFAMILY A-LIKE PROTEIN 1"/>
    <property type="match status" value="1"/>
</dbReference>
<dbReference type="InterPro" id="IPR023949">
    <property type="entry name" value="Helicase_RapA"/>
</dbReference>
<dbReference type="Proteomes" id="UP000295657">
    <property type="component" value="Unassembled WGS sequence"/>
</dbReference>
<dbReference type="InterPro" id="IPR000330">
    <property type="entry name" value="SNF2_N"/>
</dbReference>
<keyword evidence="3 9" id="KW-0347">Helicase</keyword>
<dbReference type="Pfam" id="PF18337">
    <property type="entry name" value="Tudor_RapA"/>
    <property type="match status" value="1"/>
</dbReference>
<dbReference type="PROSITE" id="PS51192">
    <property type="entry name" value="HELICASE_ATP_BIND_1"/>
    <property type="match status" value="1"/>
</dbReference>
<dbReference type="SMART" id="SM00490">
    <property type="entry name" value="HELICc"/>
    <property type="match status" value="1"/>
</dbReference>
<dbReference type="PANTHER" id="PTHR45766">
    <property type="entry name" value="DNA ANNEALING HELICASE AND ENDONUCLEASE ZRANB3 FAMILY MEMBER"/>
    <property type="match status" value="1"/>
</dbReference>
<dbReference type="InterPro" id="IPR049730">
    <property type="entry name" value="SNF2/RAD54-like_C"/>
</dbReference>
<dbReference type="Gene3D" id="3.40.50.300">
    <property type="entry name" value="P-loop containing nucleotide triphosphate hydrolases"/>
    <property type="match status" value="1"/>
</dbReference>
<dbReference type="Gene3D" id="3.30.360.80">
    <property type="match status" value="1"/>
</dbReference>
<reference evidence="12 13" key="1">
    <citation type="submission" date="2019-03" db="EMBL/GenBank/DDBJ databases">
        <title>Genomic Encyclopedia of Type Strains, Phase IV (KMG-IV): sequencing the most valuable type-strain genomes for metagenomic binning, comparative biology and taxonomic classification.</title>
        <authorList>
            <person name="Goeker M."/>
        </authorList>
    </citation>
    <scope>NUCLEOTIDE SEQUENCE [LARGE SCALE GENOMIC DNA]</scope>
    <source>
        <strain evidence="12 13">DSM 28403</strain>
    </source>
</reference>
<gene>
    <name evidence="9" type="primary">rapA</name>
    <name evidence="12" type="ORF">EDC45_2030</name>
</gene>
<evidence type="ECO:0000256" key="9">
    <source>
        <dbReference type="HAMAP-Rule" id="MF_01821"/>
    </source>
</evidence>
<keyword evidence="8 9" id="KW-0804">Transcription</keyword>
<accession>A0A4R6V9Q1</accession>
<dbReference type="EC" id="3.6.4.-" evidence="9"/>
<dbReference type="CDD" id="cd18011">
    <property type="entry name" value="DEXDc_RapA"/>
    <property type="match status" value="1"/>
</dbReference>
<dbReference type="AlphaFoldDB" id="A0A4R6V9Q1"/>
<dbReference type="InterPro" id="IPR057342">
    <property type="entry name" value="DEXDc_RapA"/>
</dbReference>
<dbReference type="GO" id="GO:0006355">
    <property type="term" value="P:regulation of DNA-templated transcription"/>
    <property type="evidence" value="ECO:0007669"/>
    <property type="project" value="UniProtKB-UniRule"/>
</dbReference>
<keyword evidence="7 9" id="KW-0010">Activator</keyword>
<evidence type="ECO:0000256" key="4">
    <source>
        <dbReference type="ARBA" id="ARBA00022840"/>
    </source>
</evidence>
<comment type="similarity">
    <text evidence="9">Belongs to the SNF2/RAD54 helicase family. RapA subfamily.</text>
</comment>
<dbReference type="InterPro" id="IPR001650">
    <property type="entry name" value="Helicase_C-like"/>
</dbReference>
<dbReference type="Gene3D" id="6.10.140.1500">
    <property type="match status" value="1"/>
</dbReference>
<evidence type="ECO:0000259" key="11">
    <source>
        <dbReference type="PROSITE" id="PS51194"/>
    </source>
</evidence>
<feature type="domain" description="Helicase ATP-binding" evidence="10">
    <location>
        <begin position="163"/>
        <end position="337"/>
    </location>
</feature>
<evidence type="ECO:0000313" key="12">
    <source>
        <dbReference type="EMBL" id="TDQ56209.1"/>
    </source>
</evidence>
<dbReference type="Pfam" id="PF18339">
    <property type="entry name" value="Tudor_1_RapA"/>
    <property type="match status" value="1"/>
</dbReference>
<dbReference type="InterPro" id="IPR014001">
    <property type="entry name" value="Helicase_ATP-bd"/>
</dbReference>
<evidence type="ECO:0000256" key="8">
    <source>
        <dbReference type="ARBA" id="ARBA00023163"/>
    </source>
</evidence>
<dbReference type="Gene3D" id="2.30.30.140">
    <property type="match status" value="1"/>
</dbReference>
<evidence type="ECO:0000256" key="1">
    <source>
        <dbReference type="ARBA" id="ARBA00022741"/>
    </source>
</evidence>
<dbReference type="InterPro" id="IPR040765">
    <property type="entry name" value="Tudor_1_RapA"/>
</dbReference>
<keyword evidence="5 9" id="KW-0805">Transcription regulation</keyword>
<dbReference type="GO" id="GO:0016817">
    <property type="term" value="F:hydrolase activity, acting on acid anhydrides"/>
    <property type="evidence" value="ECO:0007669"/>
    <property type="project" value="InterPro"/>
</dbReference>
<dbReference type="PROSITE" id="PS51194">
    <property type="entry name" value="HELICASE_CTER"/>
    <property type="match status" value="1"/>
</dbReference>
<dbReference type="OrthoDB" id="9814088at2"/>
<keyword evidence="6 9" id="KW-0238">DNA-binding</keyword>
<dbReference type="Gene3D" id="6.10.140.2230">
    <property type="match status" value="1"/>
</dbReference>
<evidence type="ECO:0000256" key="2">
    <source>
        <dbReference type="ARBA" id="ARBA00022801"/>
    </source>
</evidence>
<dbReference type="EMBL" id="SNYQ01000013">
    <property type="protein sequence ID" value="TDQ56209.1"/>
    <property type="molecule type" value="Genomic_DNA"/>
</dbReference>
<evidence type="ECO:0000256" key="3">
    <source>
        <dbReference type="ARBA" id="ARBA00022806"/>
    </source>
</evidence>
<dbReference type="Gene3D" id="2.30.30.930">
    <property type="match status" value="1"/>
</dbReference>
<comment type="function">
    <text evidence="9">Transcription regulator that activates transcription by stimulating RNA polymerase (RNAP) recycling in case of stress conditions such as supercoiled DNA or high salt concentrations. Probably acts by releasing the RNAP, when it is trapped or immobilized on tightly supercoiled DNA. Does not activate transcription on linear DNA. Probably not involved in DNA repair.</text>
</comment>
<dbReference type="Pfam" id="PF00271">
    <property type="entry name" value="Helicase_C"/>
    <property type="match status" value="1"/>
</dbReference>
<evidence type="ECO:0000256" key="5">
    <source>
        <dbReference type="ARBA" id="ARBA00023015"/>
    </source>
</evidence>
<organism evidence="12 13">
    <name type="scientific">Mesocricetibacter intestinalis</name>
    <dbReference type="NCBI Taxonomy" id="1521930"/>
    <lineage>
        <taxon>Bacteria</taxon>
        <taxon>Pseudomonadati</taxon>
        <taxon>Pseudomonadota</taxon>
        <taxon>Gammaproteobacteria</taxon>
        <taxon>Pasteurellales</taxon>
        <taxon>Pasteurellaceae</taxon>
        <taxon>Mesocricetibacter</taxon>
    </lineage>
</organism>
<dbReference type="GO" id="GO:0004386">
    <property type="term" value="F:helicase activity"/>
    <property type="evidence" value="ECO:0007669"/>
    <property type="project" value="UniProtKB-UniRule"/>
</dbReference>
<sequence length="969" mass="110120">MSFQIGQRWISESESELGLGLIVGVDVRRVTILFPAAQEQRVYAKAAAPLIRVSFQVQDIITHHEGWQAKVLEVMENNGLLIYQGERCDNGQRIVLAETELAQRIAFGKPQDRLFAAQIDRSDRFALRYRSLCYQQAQFRSALRGLRGVRAGLIPHQLHIAREVGRRIAPRVLLADEVGLGKTLEAGMILQQQLFSGRVERVLIIVPENLQHQWLVEMLRRFNLHFSLFDEARCTDFEGTEEEEKPNPFSSESMIICALDWLLARPERAEQLYRAEFDLLIMDEAHHLSWTQGKPNRAYALVEGLAHNIPALLLLSATPEQLGRESHFARLRLLDPHRFHDYQAFLEEQQQYRPVAEAVQALLKDSVLDERQKKVLAQLLAPQDSELLLSRIDSNVDENKQMQAKQQLIQRLIDRHGTGRLLFRNTRRGVKGFPRRIYRPISLEMPQQYRNAARVMALLGEKVEEALFYPERLFQQINPDAEWWCFDPRLDWLSAFLKSVRQEKVLLICRHADSAVQLARALREKEGIHGALFHENMSLTERDRAAAYFAEEESGAQILLCSHIGSEGRNFQFASHLILFDLPTHPDLLEQAIGRLDRIGQCKDIQIHVPYFAHSAQSILAQWYHLGLNAFEATCPAGALLFEKCGQKLQSFYRHPDKLEGFDALLEETRNERLSLHNELERGRDRLLEIHSNGGAAAQQLAADIAQEEQSPALSEFALNLFDLIGLEQEDSGEKSILISPSATMLVPDFPGLKEEGLNITFDRQLALAREELEFISWDHPLIRQGLDLICGGDIGKTAVALLPNKALPPGTILLELIYCVEVQAPKQLQLSRFLPPTPIRLLLDAKGNDLAEKVAFEGLEKQLKPMKKNSAIQIVKMTKERILGLIAEAEKNMARQCRQICAQAGAEAQLQLGAELERLQALSAVNKNIRPQEIQSLARLKEQSLALIEQAVWRLDSLRLILTNNEPR</sequence>
<dbReference type="SUPFAM" id="SSF52540">
    <property type="entry name" value="P-loop containing nucleoside triphosphate hydrolases"/>
    <property type="match status" value="2"/>
</dbReference>
<dbReference type="CDD" id="cd18793">
    <property type="entry name" value="SF2_C_SNF"/>
    <property type="match status" value="1"/>
</dbReference>
<dbReference type="GO" id="GO:0003677">
    <property type="term" value="F:DNA binding"/>
    <property type="evidence" value="ECO:0007669"/>
    <property type="project" value="UniProtKB-KW"/>
</dbReference>